<reference evidence="2 3" key="1">
    <citation type="submission" date="2016-11" db="EMBL/GenBank/DDBJ databases">
        <authorList>
            <person name="Jaros S."/>
            <person name="Januszkiewicz K."/>
            <person name="Wedrychowicz H."/>
        </authorList>
    </citation>
    <scope>NUCLEOTIDE SEQUENCE [LARGE SCALE GENOMIC DNA]</scope>
</reference>
<dbReference type="InterPro" id="IPR057670">
    <property type="entry name" value="SH3_retrovirus"/>
</dbReference>
<dbReference type="PROSITE" id="PS51257">
    <property type="entry name" value="PROKAR_LIPOPROTEIN"/>
    <property type="match status" value="1"/>
</dbReference>
<dbReference type="Pfam" id="PF25597">
    <property type="entry name" value="SH3_retrovirus"/>
    <property type="match status" value="1"/>
</dbReference>
<dbReference type="EMBL" id="FQNC01000114">
    <property type="protein sequence ID" value="SGZ31337.1"/>
    <property type="molecule type" value="Genomic_DNA"/>
</dbReference>
<evidence type="ECO:0000259" key="1">
    <source>
        <dbReference type="Pfam" id="PF25597"/>
    </source>
</evidence>
<gene>
    <name evidence="2" type="primary">BQ5605_C044g12149</name>
    <name evidence="2" type="ORF">BQ5605_C044G12149</name>
</gene>
<name>A0A2X0PPT1_9BASI</name>
<protein>
    <submittedName>
        <fullName evidence="2">BQ5605_C044g12149 protein</fullName>
    </submittedName>
</protein>
<dbReference type="Proteomes" id="UP000249464">
    <property type="component" value="Unassembled WGS sequence"/>
</dbReference>
<sequence length="252" mass="27431">MRRELKKLVPSLPCNLLSVRHLDHLGFSISFGSGCTKISNSCGTVVATAQAVANDLYALNVAPSPCMPNALLATPHRVSLLTLHSRLAHLPIAQLKNIVQKGLVTGVDRVYSEEEIRNFNCNACLGSKRTDLNPKAVSLIFVGLDDHTKAYCLFDPATRKILLSRNIVFRESEFPALQPVATTHTGAIPLPVAADIYPDQVDHSEPLLVAPLALWRLAPRSLDLYPLPLTKACAVPPRPVTGPMKAQPEARR</sequence>
<proteinExistence type="predicted"/>
<dbReference type="AlphaFoldDB" id="A0A2X0PPT1"/>
<keyword evidence="3" id="KW-1185">Reference proteome</keyword>
<organism evidence="2 3">
    <name type="scientific">Microbotryum silenes-dioicae</name>
    <dbReference type="NCBI Taxonomy" id="796604"/>
    <lineage>
        <taxon>Eukaryota</taxon>
        <taxon>Fungi</taxon>
        <taxon>Dikarya</taxon>
        <taxon>Basidiomycota</taxon>
        <taxon>Pucciniomycotina</taxon>
        <taxon>Microbotryomycetes</taxon>
        <taxon>Microbotryales</taxon>
        <taxon>Microbotryaceae</taxon>
        <taxon>Microbotryum</taxon>
    </lineage>
</organism>
<feature type="domain" description="Retroviral polymerase SH3-like" evidence="1">
    <location>
        <begin position="128"/>
        <end position="178"/>
    </location>
</feature>
<accession>A0A2X0PPT1</accession>
<evidence type="ECO:0000313" key="2">
    <source>
        <dbReference type="EMBL" id="SGZ31337.1"/>
    </source>
</evidence>
<evidence type="ECO:0000313" key="3">
    <source>
        <dbReference type="Proteomes" id="UP000249464"/>
    </source>
</evidence>